<evidence type="ECO:0000256" key="1">
    <source>
        <dbReference type="SAM" id="SignalP"/>
    </source>
</evidence>
<comment type="caution">
    <text evidence="3">The sequence shown here is derived from an EMBL/GenBank/DDBJ whole genome shotgun (WGS) entry which is preliminary data.</text>
</comment>
<dbReference type="Pfam" id="PF18962">
    <property type="entry name" value="Por_Secre_tail"/>
    <property type="match status" value="1"/>
</dbReference>
<feature type="domain" description="Secretion system C-terminal sorting" evidence="2">
    <location>
        <begin position="135"/>
        <end position="211"/>
    </location>
</feature>
<dbReference type="Gene3D" id="2.60.40.3620">
    <property type="match status" value="1"/>
</dbReference>
<keyword evidence="4" id="KW-1185">Reference proteome</keyword>
<gene>
    <name evidence="3" type="ORF">Q5H93_13090</name>
</gene>
<reference evidence="3" key="1">
    <citation type="submission" date="2023-07" db="EMBL/GenBank/DDBJ databases">
        <authorList>
            <person name="Kim M.K."/>
        </authorList>
    </citation>
    <scope>NUCLEOTIDE SEQUENCE</scope>
    <source>
        <strain evidence="3">ASUV-10-1</strain>
    </source>
</reference>
<dbReference type="InterPro" id="IPR026444">
    <property type="entry name" value="Secre_tail"/>
</dbReference>
<dbReference type="Gene3D" id="2.60.40.4070">
    <property type="match status" value="1"/>
</dbReference>
<dbReference type="Proteomes" id="UP001176429">
    <property type="component" value="Unassembled WGS sequence"/>
</dbReference>
<accession>A0ABT9BBP9</accession>
<dbReference type="EMBL" id="JAUQSY010000008">
    <property type="protein sequence ID" value="MDO7875673.1"/>
    <property type="molecule type" value="Genomic_DNA"/>
</dbReference>
<feature type="signal peptide" evidence="1">
    <location>
        <begin position="1"/>
        <end position="23"/>
    </location>
</feature>
<keyword evidence="1" id="KW-0732">Signal</keyword>
<name>A0ABT9BBP9_9BACT</name>
<feature type="chain" id="PRO_5045449061" evidence="1">
    <location>
        <begin position="24"/>
        <end position="212"/>
    </location>
</feature>
<proteinExistence type="predicted"/>
<evidence type="ECO:0000313" key="3">
    <source>
        <dbReference type="EMBL" id="MDO7875673.1"/>
    </source>
</evidence>
<dbReference type="NCBIfam" id="TIGR04183">
    <property type="entry name" value="Por_Secre_tail"/>
    <property type="match status" value="1"/>
</dbReference>
<organism evidence="3 4">
    <name type="scientific">Hymenobacter aranciens</name>
    <dbReference type="NCBI Taxonomy" id="3063996"/>
    <lineage>
        <taxon>Bacteria</taxon>
        <taxon>Pseudomonadati</taxon>
        <taxon>Bacteroidota</taxon>
        <taxon>Cytophagia</taxon>
        <taxon>Cytophagales</taxon>
        <taxon>Hymenobacteraceae</taxon>
        <taxon>Hymenobacter</taxon>
    </lineage>
</organism>
<evidence type="ECO:0000313" key="4">
    <source>
        <dbReference type="Proteomes" id="UP001176429"/>
    </source>
</evidence>
<protein>
    <submittedName>
        <fullName evidence="3">T9SS type A sorting domain-containing protein</fullName>
    </submittedName>
</protein>
<sequence length="212" mass="21817">MKNFTPALALLVASALTAGTAQAQTITTVGIIGTSTAQGWTASTPMNRVAGSTNSWTLTTPLTAGEAKFRANDAWDINWGSTTFPTGTGTQGGANIPVATADTYTILFNETTGDYQFSVVTATRAASAAMLKMSMFPNPGRDVVVSFELPAASTVAISVLNNLGQTVKTLAPMTKAAGSNAQALALGNLASGIYTVKLQAGEYVQTSRVVVE</sequence>
<dbReference type="RefSeq" id="WP_305006991.1">
    <property type="nucleotide sequence ID" value="NZ_JAUQSY010000008.1"/>
</dbReference>
<evidence type="ECO:0000259" key="2">
    <source>
        <dbReference type="Pfam" id="PF18962"/>
    </source>
</evidence>